<feature type="transmembrane region" description="Helical" evidence="1">
    <location>
        <begin position="31"/>
        <end position="50"/>
    </location>
</feature>
<protein>
    <submittedName>
        <fullName evidence="2">DUF2809 domain-containing protein</fullName>
    </submittedName>
</protein>
<keyword evidence="1" id="KW-0812">Transmembrane</keyword>
<accession>A0AA95KGJ4</accession>
<dbReference type="EMBL" id="CP124755">
    <property type="protein sequence ID" value="WGZ89685.1"/>
    <property type="molecule type" value="Genomic_DNA"/>
</dbReference>
<reference evidence="2" key="2">
    <citation type="submission" date="2023-04" db="EMBL/GenBank/DDBJ databases">
        <authorList>
            <person name="Beletskiy A.V."/>
            <person name="Mardanov A.V."/>
            <person name="Ravin N.V."/>
        </authorList>
    </citation>
    <scope>NUCLEOTIDE SEQUENCE</scope>
    <source>
        <strain evidence="2">GKL-01</strain>
    </source>
</reference>
<evidence type="ECO:0000313" key="2">
    <source>
        <dbReference type="EMBL" id="WGZ89685.1"/>
    </source>
</evidence>
<dbReference type="KEGG" id="tdu:QJT80_09240"/>
<dbReference type="InterPro" id="IPR021257">
    <property type="entry name" value="DUF2809"/>
</dbReference>
<organism evidence="2">
    <name type="scientific">Candidatus Thiocaldithrix dubininis</name>
    <dbReference type="NCBI Taxonomy" id="3080823"/>
    <lineage>
        <taxon>Bacteria</taxon>
        <taxon>Pseudomonadati</taxon>
        <taxon>Pseudomonadota</taxon>
        <taxon>Gammaproteobacteria</taxon>
        <taxon>Thiotrichales</taxon>
        <taxon>Thiotrichaceae</taxon>
        <taxon>Candidatus Thiocaldithrix</taxon>
    </lineage>
</organism>
<keyword evidence="1" id="KW-1133">Transmembrane helix</keyword>
<feature type="transmembrane region" description="Helical" evidence="1">
    <location>
        <begin position="7"/>
        <end position="25"/>
    </location>
</feature>
<feature type="transmembrane region" description="Helical" evidence="1">
    <location>
        <begin position="104"/>
        <end position="123"/>
    </location>
</feature>
<name>A0AA95KGJ4_9GAMM</name>
<proteinExistence type="predicted"/>
<dbReference type="Proteomes" id="UP001300672">
    <property type="component" value="Chromosome"/>
</dbReference>
<evidence type="ECO:0000256" key="1">
    <source>
        <dbReference type="SAM" id="Phobius"/>
    </source>
</evidence>
<feature type="transmembrane region" description="Helical" evidence="1">
    <location>
        <begin position="62"/>
        <end position="79"/>
    </location>
</feature>
<dbReference type="AlphaFoldDB" id="A0AA95KGJ4"/>
<keyword evidence="1" id="KW-0472">Membrane</keyword>
<gene>
    <name evidence="2" type="ORF">QJT80_09240</name>
</gene>
<reference evidence="2" key="1">
    <citation type="journal article" date="2023" name="Int. J. Mol. Sci.">
        <title>Metagenomics Revealed a New Genus 'Candidatus Thiocaldithrix dubininis' gen. nov., sp. nov. and a New Species 'Candidatus Thiothrix putei' sp. nov. in the Family Thiotrichaceae, Some Members of Which Have Traits of Both Na+- and H+-Motive Energetics.</title>
        <authorList>
            <person name="Ravin N.V."/>
            <person name="Muntyan M.S."/>
            <person name="Smolyakov D.D."/>
            <person name="Rudenko T.S."/>
            <person name="Beletsky A.V."/>
            <person name="Mardanov A.V."/>
            <person name="Grabovich M.Y."/>
        </authorList>
    </citation>
    <scope>NUCLEOTIDE SEQUENCE</scope>
    <source>
        <strain evidence="2">GKL-01</strain>
    </source>
</reference>
<sequence>MTQTDRRLHYLFISLGLLLVEFMIATQFTEIVWIRAFFGDFLVVILLYTGVKSVANVAPQPLALGIFGFACLVEFAQYFKIADILQLTGWARTIVGTSFSGYDILMYGLGCLCIYALDGYFALTQHTKRRILQLKH</sequence>
<dbReference type="Pfam" id="PF10990">
    <property type="entry name" value="DUF2809"/>
    <property type="match status" value="1"/>
</dbReference>